<keyword evidence="4" id="KW-1185">Reference proteome</keyword>
<evidence type="ECO:0000313" key="4">
    <source>
        <dbReference type="Proteomes" id="UP000324897"/>
    </source>
</evidence>
<evidence type="ECO:0000259" key="2">
    <source>
        <dbReference type="Pfam" id="PF00646"/>
    </source>
</evidence>
<feature type="non-terminal residue" evidence="3">
    <location>
        <position position="1"/>
    </location>
</feature>
<dbReference type="OrthoDB" id="677997at2759"/>
<dbReference type="PANTHER" id="PTHR34709:SF79">
    <property type="entry name" value="F-BOX DOMAIN-CONTAINING PROTEIN"/>
    <property type="match status" value="1"/>
</dbReference>
<dbReference type="InterPro" id="IPR001810">
    <property type="entry name" value="F-box_dom"/>
</dbReference>
<protein>
    <recommendedName>
        <fullName evidence="2">F-box domain-containing protein</fullName>
    </recommendedName>
</protein>
<reference evidence="3 4" key="1">
    <citation type="journal article" date="2019" name="Sci. Rep.">
        <title>A high-quality genome of Eragrostis curvula grass provides insights into Poaceae evolution and supports new strategies to enhance forage quality.</title>
        <authorList>
            <person name="Carballo J."/>
            <person name="Santos B.A.C.M."/>
            <person name="Zappacosta D."/>
            <person name="Garbus I."/>
            <person name="Selva J.P."/>
            <person name="Gallo C.A."/>
            <person name="Diaz A."/>
            <person name="Albertini E."/>
            <person name="Caccamo M."/>
            <person name="Echenique V."/>
        </authorList>
    </citation>
    <scope>NUCLEOTIDE SEQUENCE [LARGE SCALE GENOMIC DNA]</scope>
    <source>
        <strain evidence="4">cv. Victoria</strain>
        <tissue evidence="3">Leaf</tissue>
    </source>
</reference>
<comment type="caution">
    <text evidence="3">The sequence shown here is derived from an EMBL/GenBank/DDBJ whole genome shotgun (WGS) entry which is preliminary data.</text>
</comment>
<dbReference type="InterPro" id="IPR055312">
    <property type="entry name" value="FBL15-like"/>
</dbReference>
<accession>A0A5J9W0E8</accession>
<sequence>MDGPAGDLDRISALPDNLLHVILGCLGSAPAVTRTAVLSRRWRHVWKGEEPQVQRLRHLQIRLRRLHELGARPARQRRHAVSRDRSRREGPQPCLAGAAQRVAPARHVVKSVQIDLGQRAATTKPDEQVVVEVPSHGRAESIWLALPSNYRLQLPAVARYPSLDEDGSALSHFVESCCPRFRRQWRS</sequence>
<evidence type="ECO:0000313" key="3">
    <source>
        <dbReference type="EMBL" id="TVU40840.1"/>
    </source>
</evidence>
<proteinExistence type="predicted"/>
<dbReference type="InterPro" id="IPR036047">
    <property type="entry name" value="F-box-like_dom_sf"/>
</dbReference>
<feature type="region of interest" description="Disordered" evidence="1">
    <location>
        <begin position="72"/>
        <end position="92"/>
    </location>
</feature>
<feature type="domain" description="F-box" evidence="2">
    <location>
        <begin position="11"/>
        <end position="48"/>
    </location>
</feature>
<dbReference type="EMBL" id="RWGY01000007">
    <property type="protein sequence ID" value="TVU40840.1"/>
    <property type="molecule type" value="Genomic_DNA"/>
</dbReference>
<dbReference type="SUPFAM" id="SSF81383">
    <property type="entry name" value="F-box domain"/>
    <property type="match status" value="1"/>
</dbReference>
<dbReference type="Pfam" id="PF00646">
    <property type="entry name" value="F-box"/>
    <property type="match status" value="1"/>
</dbReference>
<feature type="compositionally biased region" description="Basic and acidic residues" evidence="1">
    <location>
        <begin position="81"/>
        <end position="90"/>
    </location>
</feature>
<gene>
    <name evidence="3" type="ORF">EJB05_14320</name>
</gene>
<dbReference type="AlphaFoldDB" id="A0A5J9W0E8"/>
<evidence type="ECO:0000256" key="1">
    <source>
        <dbReference type="SAM" id="MobiDB-lite"/>
    </source>
</evidence>
<dbReference type="PANTHER" id="PTHR34709">
    <property type="entry name" value="OS10G0396666 PROTEIN"/>
    <property type="match status" value="1"/>
</dbReference>
<organism evidence="3 4">
    <name type="scientific">Eragrostis curvula</name>
    <name type="common">weeping love grass</name>
    <dbReference type="NCBI Taxonomy" id="38414"/>
    <lineage>
        <taxon>Eukaryota</taxon>
        <taxon>Viridiplantae</taxon>
        <taxon>Streptophyta</taxon>
        <taxon>Embryophyta</taxon>
        <taxon>Tracheophyta</taxon>
        <taxon>Spermatophyta</taxon>
        <taxon>Magnoliopsida</taxon>
        <taxon>Liliopsida</taxon>
        <taxon>Poales</taxon>
        <taxon>Poaceae</taxon>
        <taxon>PACMAD clade</taxon>
        <taxon>Chloridoideae</taxon>
        <taxon>Eragrostideae</taxon>
        <taxon>Eragrostidinae</taxon>
        <taxon>Eragrostis</taxon>
    </lineage>
</organism>
<dbReference type="Gramene" id="TVU40840">
    <property type="protein sequence ID" value="TVU40840"/>
    <property type="gene ID" value="EJB05_14320"/>
</dbReference>
<dbReference type="Proteomes" id="UP000324897">
    <property type="component" value="Chromosome 4"/>
</dbReference>
<name>A0A5J9W0E8_9POAL</name>